<dbReference type="RefSeq" id="WP_175498034.1">
    <property type="nucleotide sequence ID" value="NZ_FOVF01000014.1"/>
</dbReference>
<feature type="domain" description="TonB-dependent receptor-like beta-barrel" evidence="14">
    <location>
        <begin position="207"/>
        <end position="572"/>
    </location>
</feature>
<evidence type="ECO:0000313" key="16">
    <source>
        <dbReference type="EMBL" id="SFN32646.1"/>
    </source>
</evidence>
<evidence type="ECO:0000256" key="11">
    <source>
        <dbReference type="RuleBase" id="RU003357"/>
    </source>
</evidence>
<dbReference type="GO" id="GO:0006811">
    <property type="term" value="P:monoatomic ion transport"/>
    <property type="evidence" value="ECO:0007669"/>
    <property type="project" value="UniProtKB-KW"/>
</dbReference>
<dbReference type="InterPro" id="IPR012910">
    <property type="entry name" value="Plug_dom"/>
</dbReference>
<protein>
    <submittedName>
        <fullName evidence="16">Vitamin B12 transporter</fullName>
    </submittedName>
</protein>
<evidence type="ECO:0000256" key="7">
    <source>
        <dbReference type="ARBA" id="ARBA00023077"/>
    </source>
</evidence>
<keyword evidence="7 11" id="KW-0798">TonB box</keyword>
<evidence type="ECO:0000313" key="17">
    <source>
        <dbReference type="Proteomes" id="UP000198575"/>
    </source>
</evidence>
<dbReference type="AlphaFoldDB" id="A0A1I4Y3N1"/>
<keyword evidence="17" id="KW-1185">Reference proteome</keyword>
<evidence type="ECO:0000256" key="6">
    <source>
        <dbReference type="ARBA" id="ARBA00023065"/>
    </source>
</evidence>
<evidence type="ECO:0000256" key="9">
    <source>
        <dbReference type="ARBA" id="ARBA00023237"/>
    </source>
</evidence>
<dbReference type="Proteomes" id="UP000198575">
    <property type="component" value="Unassembled WGS sequence"/>
</dbReference>
<keyword evidence="6" id="KW-0406">Ion transport</keyword>
<dbReference type="Gene3D" id="2.40.170.20">
    <property type="entry name" value="TonB-dependent receptor, beta-barrel domain"/>
    <property type="match status" value="1"/>
</dbReference>
<dbReference type="InterPro" id="IPR036942">
    <property type="entry name" value="Beta-barrel_TonB_sf"/>
</dbReference>
<dbReference type="PANTHER" id="PTHR30069:SF53">
    <property type="entry name" value="COLICIN I RECEPTOR-RELATED"/>
    <property type="match status" value="1"/>
</dbReference>
<keyword evidence="9 10" id="KW-0998">Cell outer membrane</keyword>
<comment type="similarity">
    <text evidence="10 11">Belongs to the TonB-dependent receptor family.</text>
</comment>
<accession>A0A1I4Y3N1</accession>
<evidence type="ECO:0000256" key="10">
    <source>
        <dbReference type="PROSITE-ProRule" id="PRU01360"/>
    </source>
</evidence>
<keyword evidence="3 10" id="KW-1134">Transmembrane beta strand</keyword>
<evidence type="ECO:0000256" key="8">
    <source>
        <dbReference type="ARBA" id="ARBA00023136"/>
    </source>
</evidence>
<gene>
    <name evidence="16" type="ORF">SAMN05216289_11481</name>
</gene>
<dbReference type="Pfam" id="PF00593">
    <property type="entry name" value="TonB_dep_Rec_b-barrel"/>
    <property type="match status" value="1"/>
</dbReference>
<dbReference type="CDD" id="cd01347">
    <property type="entry name" value="ligand_gated_channel"/>
    <property type="match status" value="1"/>
</dbReference>
<dbReference type="GO" id="GO:0009279">
    <property type="term" value="C:cell outer membrane"/>
    <property type="evidence" value="ECO:0007669"/>
    <property type="project" value="UniProtKB-SubCell"/>
</dbReference>
<dbReference type="PROSITE" id="PS52016">
    <property type="entry name" value="TONB_DEPENDENT_REC_3"/>
    <property type="match status" value="1"/>
</dbReference>
<name>A0A1I4Y3N1_9GAMM</name>
<evidence type="ECO:0000256" key="4">
    <source>
        <dbReference type="ARBA" id="ARBA00022692"/>
    </source>
</evidence>
<dbReference type="SUPFAM" id="SSF56935">
    <property type="entry name" value="Porins"/>
    <property type="match status" value="1"/>
</dbReference>
<keyword evidence="8 10" id="KW-0472">Membrane</keyword>
<dbReference type="InterPro" id="IPR037066">
    <property type="entry name" value="Plug_dom_sf"/>
</dbReference>
<dbReference type="InterPro" id="IPR000531">
    <property type="entry name" value="Beta-barrel_TonB"/>
</dbReference>
<evidence type="ECO:0000256" key="1">
    <source>
        <dbReference type="ARBA" id="ARBA00004571"/>
    </source>
</evidence>
<dbReference type="InterPro" id="IPR039426">
    <property type="entry name" value="TonB-dep_rcpt-like"/>
</dbReference>
<feature type="signal peptide" evidence="13">
    <location>
        <begin position="1"/>
        <end position="19"/>
    </location>
</feature>
<dbReference type="Pfam" id="PF07715">
    <property type="entry name" value="Plug"/>
    <property type="match status" value="1"/>
</dbReference>
<dbReference type="PANTHER" id="PTHR30069">
    <property type="entry name" value="TONB-DEPENDENT OUTER MEMBRANE RECEPTOR"/>
    <property type="match status" value="1"/>
</dbReference>
<dbReference type="GO" id="GO:0015889">
    <property type="term" value="P:cobalamin transport"/>
    <property type="evidence" value="ECO:0007669"/>
    <property type="project" value="TreeGrafter"/>
</dbReference>
<feature type="region of interest" description="Disordered" evidence="12">
    <location>
        <begin position="496"/>
        <end position="515"/>
    </location>
</feature>
<evidence type="ECO:0000259" key="15">
    <source>
        <dbReference type="Pfam" id="PF07715"/>
    </source>
</evidence>
<dbReference type="Gene3D" id="2.170.130.10">
    <property type="entry name" value="TonB-dependent receptor, plug domain"/>
    <property type="match status" value="1"/>
</dbReference>
<evidence type="ECO:0000256" key="5">
    <source>
        <dbReference type="ARBA" id="ARBA00022729"/>
    </source>
</evidence>
<feature type="domain" description="TonB-dependent receptor plug" evidence="15">
    <location>
        <begin position="40"/>
        <end position="146"/>
    </location>
</feature>
<keyword evidence="4 10" id="KW-0812">Transmembrane</keyword>
<organism evidence="16 17">
    <name type="scientific">Dokdonella immobilis</name>
    <dbReference type="NCBI Taxonomy" id="578942"/>
    <lineage>
        <taxon>Bacteria</taxon>
        <taxon>Pseudomonadati</taxon>
        <taxon>Pseudomonadota</taxon>
        <taxon>Gammaproteobacteria</taxon>
        <taxon>Lysobacterales</taxon>
        <taxon>Rhodanobacteraceae</taxon>
        <taxon>Dokdonella</taxon>
    </lineage>
</organism>
<evidence type="ECO:0000256" key="12">
    <source>
        <dbReference type="SAM" id="MobiDB-lite"/>
    </source>
</evidence>
<keyword evidence="2 10" id="KW-0813">Transport</keyword>
<dbReference type="STRING" id="578942.SAMN05216289_11481"/>
<feature type="chain" id="PRO_5011699383" evidence="13">
    <location>
        <begin position="20"/>
        <end position="599"/>
    </location>
</feature>
<evidence type="ECO:0000259" key="14">
    <source>
        <dbReference type="Pfam" id="PF00593"/>
    </source>
</evidence>
<dbReference type="EMBL" id="FOVF01000014">
    <property type="protein sequence ID" value="SFN32646.1"/>
    <property type="molecule type" value="Genomic_DNA"/>
</dbReference>
<evidence type="ECO:0000256" key="13">
    <source>
        <dbReference type="SAM" id="SignalP"/>
    </source>
</evidence>
<evidence type="ECO:0000256" key="2">
    <source>
        <dbReference type="ARBA" id="ARBA00022448"/>
    </source>
</evidence>
<sequence length="599" mass="66017">MLPRSLVFLCLNFAVATVAASEADLQPQVVVTATRSAQTVDDTLADVSIITRQDIEFSATRDISDLLRLQAGIDIARTGGPGGQTSVFLRGTNNNHVLVLVDGVRVSSLNTGALTWETLPLASIERIEIVRGPRASYWGSDAIGGVIQIFTRKLSGPRATVGYGSYGDAKAEAGLGRRDEQGGYSLQIGARDVDGFPSQNENGFAFEDRNHGLRNRHFAARADRRWSDQAIEGTWIRSQGTAEFSGGASDFTEQALHGAWSGSIRPGWRQRLSVGHASEDYATPVFFTRYQSRRNSFGWQNEVALNTSQRLVLGIDHLREQGENRDTFSDTAAYRENRHNTGVYAGWQATRSHFDSDLALRVDDNSLFGRQTTGSVAVGWHFSDAVRTYLSYGHGFRGPTLNEQYSPGFGGLFAGNPDLEPERSRSGELALEWAPAAGQRLKAQLYATRIRNLISFSGADFRAENVARARIRGAELDYEKRLGDWQIASTLTWQQPRNEDTGTDLQRRPRQKATASIDRDFGPGARVGVELIASGPRNDVGGIRLPGYALVSVRASWLLSSQWRLAARIENLTDRDYELAYGYNTPGRSVFLDLVWSTD</sequence>
<reference evidence="16 17" key="1">
    <citation type="submission" date="2016-10" db="EMBL/GenBank/DDBJ databases">
        <authorList>
            <person name="de Groot N.N."/>
        </authorList>
    </citation>
    <scope>NUCLEOTIDE SEQUENCE [LARGE SCALE GENOMIC DNA]</scope>
    <source>
        <strain evidence="16 17">CGMCC 1.7659</strain>
    </source>
</reference>
<evidence type="ECO:0000256" key="3">
    <source>
        <dbReference type="ARBA" id="ARBA00022452"/>
    </source>
</evidence>
<comment type="subcellular location">
    <subcellularLocation>
        <location evidence="1 10">Cell outer membrane</location>
        <topology evidence="1 10">Multi-pass membrane protein</topology>
    </subcellularLocation>
</comment>
<proteinExistence type="inferred from homology"/>
<keyword evidence="5 13" id="KW-0732">Signal</keyword>